<evidence type="ECO:0000256" key="2">
    <source>
        <dbReference type="ARBA" id="ARBA00022679"/>
    </source>
</evidence>
<evidence type="ECO:0000256" key="4">
    <source>
        <dbReference type="ARBA" id="ARBA00022833"/>
    </source>
</evidence>
<dbReference type="PANTHER" id="PTHR37418">
    <property type="entry name" value="3-KETO-5-AMINOHEXANOATE CLEAVAGE ENZYME-RELATED"/>
    <property type="match status" value="1"/>
</dbReference>
<dbReference type="Gene3D" id="3.20.20.70">
    <property type="entry name" value="Aldolase class I"/>
    <property type="match status" value="1"/>
</dbReference>
<keyword evidence="3" id="KW-0479">Metal-binding</keyword>
<accession>A0A238KIE2</accession>
<dbReference type="OrthoDB" id="9805277at2"/>
<dbReference type="Proteomes" id="UP000203464">
    <property type="component" value="Unassembled WGS sequence"/>
</dbReference>
<gene>
    <name evidence="5" type="primary">kce_2</name>
    <name evidence="5" type="ORF">OCA8868_02742</name>
</gene>
<dbReference type="InterPro" id="IPR008567">
    <property type="entry name" value="BKACE"/>
</dbReference>
<comment type="cofactor">
    <cofactor evidence="1">
        <name>Zn(2+)</name>
        <dbReference type="ChEBI" id="CHEBI:29105"/>
    </cofactor>
</comment>
<organism evidence="5 6">
    <name type="scientific">Octadecabacter ascidiaceicola</name>
    <dbReference type="NCBI Taxonomy" id="1655543"/>
    <lineage>
        <taxon>Bacteria</taxon>
        <taxon>Pseudomonadati</taxon>
        <taxon>Pseudomonadota</taxon>
        <taxon>Alphaproteobacteria</taxon>
        <taxon>Rhodobacterales</taxon>
        <taxon>Roseobacteraceae</taxon>
        <taxon>Octadecabacter</taxon>
    </lineage>
</organism>
<evidence type="ECO:0000313" key="6">
    <source>
        <dbReference type="Proteomes" id="UP000203464"/>
    </source>
</evidence>
<dbReference type="AlphaFoldDB" id="A0A238KIE2"/>
<dbReference type="PANTHER" id="PTHR37418:SF2">
    <property type="entry name" value="3-KETO-5-AMINOHEXANOATE CLEAVAGE ENZYME"/>
    <property type="match status" value="1"/>
</dbReference>
<dbReference type="EC" id="2.-.-.-" evidence="5"/>
<dbReference type="SUPFAM" id="SSF51395">
    <property type="entry name" value="FMN-linked oxidoreductases"/>
    <property type="match status" value="1"/>
</dbReference>
<dbReference type="InterPro" id="IPR013785">
    <property type="entry name" value="Aldolase_TIM"/>
</dbReference>
<dbReference type="EMBL" id="FXYD01000004">
    <property type="protein sequence ID" value="SMX42447.1"/>
    <property type="molecule type" value="Genomic_DNA"/>
</dbReference>
<reference evidence="6" key="1">
    <citation type="submission" date="2017-05" db="EMBL/GenBank/DDBJ databases">
        <authorList>
            <person name="Rodrigo-Torres L."/>
            <person name="Arahal R. D."/>
            <person name="Lucena T."/>
        </authorList>
    </citation>
    <scope>NUCLEOTIDE SEQUENCE [LARGE SCALE GENOMIC DNA]</scope>
    <source>
        <strain evidence="6">CECT 8868</strain>
    </source>
</reference>
<keyword evidence="2 5" id="KW-0808">Transferase</keyword>
<evidence type="ECO:0000256" key="1">
    <source>
        <dbReference type="ARBA" id="ARBA00001947"/>
    </source>
</evidence>
<evidence type="ECO:0000256" key="3">
    <source>
        <dbReference type="ARBA" id="ARBA00022723"/>
    </source>
</evidence>
<dbReference type="Pfam" id="PF05853">
    <property type="entry name" value="BKACE"/>
    <property type="match status" value="1"/>
</dbReference>
<keyword evidence="6" id="KW-1185">Reference proteome</keyword>
<dbReference type="GO" id="GO:0043720">
    <property type="term" value="F:3-keto-5-aminohexanoate cleavage activity"/>
    <property type="evidence" value="ECO:0007669"/>
    <property type="project" value="InterPro"/>
</dbReference>
<dbReference type="GO" id="GO:0046872">
    <property type="term" value="F:metal ion binding"/>
    <property type="evidence" value="ECO:0007669"/>
    <property type="project" value="UniProtKB-KW"/>
</dbReference>
<proteinExistence type="predicted"/>
<keyword evidence="4" id="KW-0862">Zinc</keyword>
<evidence type="ECO:0000313" key="5">
    <source>
        <dbReference type="EMBL" id="SMX42447.1"/>
    </source>
</evidence>
<name>A0A238KIE2_9RHOB</name>
<sequence length="257" mass="27329">MRQLPRIMVAPNGARRTKADHPALPITVDEIAACAKECYAAGADGLHAHIRDSAGGHLLDADKYRHLISRVREVVPEMAIQITTEAVGIYDPDAQMRIALTSGADMVSASIKEISGAGASKARAFYQQAQTNGIAVQHILYSLEDCNLLEDTIGRESVTDPRLEVIFVLGSYGGAKDATLGDLDIFTSWMNKREVSPDWAVCAFGPAEVACLAKAVACGGKCRVGFENSLVLSDGTVASNNAQKISDLLAVLNQADS</sequence>
<protein>
    <submittedName>
        <fullName evidence="5">3-keto-5-aminohexanoate cleavage enzyme</fullName>
        <ecNumber evidence="5">2.-.-.-</ecNumber>
    </submittedName>
</protein>